<dbReference type="InterPro" id="IPR011621">
    <property type="entry name" value="Metal-dep_PHydrolase_7TM_intra"/>
</dbReference>
<dbReference type="PANTHER" id="PTHR36442">
    <property type="entry name" value="CYCLIC-DI-AMP PHOSPHODIESTERASE PGPH"/>
    <property type="match status" value="1"/>
</dbReference>
<evidence type="ECO:0000313" key="3">
    <source>
        <dbReference type="EMBL" id="WNZ46217.1"/>
    </source>
</evidence>
<keyword evidence="1" id="KW-0812">Transmembrane</keyword>
<reference evidence="3" key="1">
    <citation type="journal article" date="2023" name="Plants (Basel)">
        <title>Genomic Analysis of Leptolyngbya boryana CZ1 Reveals Efficient Carbon Fixation Modules.</title>
        <authorList>
            <person name="Bai X."/>
            <person name="Wang H."/>
            <person name="Cheng W."/>
            <person name="Wang J."/>
            <person name="Ma M."/>
            <person name="Hu H."/>
            <person name="Song Z."/>
            <person name="Ma H."/>
            <person name="Fan Y."/>
            <person name="Du C."/>
            <person name="Xu J."/>
        </authorList>
    </citation>
    <scope>NUCLEOTIDE SEQUENCE</scope>
    <source>
        <strain evidence="3">CZ1</strain>
    </source>
</reference>
<organism evidence="3">
    <name type="scientific">Leptolyngbya boryana CZ1</name>
    <dbReference type="NCBI Taxonomy" id="3060204"/>
    <lineage>
        <taxon>Bacteria</taxon>
        <taxon>Bacillati</taxon>
        <taxon>Cyanobacteriota</taxon>
        <taxon>Cyanophyceae</taxon>
        <taxon>Leptolyngbyales</taxon>
        <taxon>Leptolyngbyaceae</taxon>
        <taxon>Leptolyngbya group</taxon>
        <taxon>Leptolyngbya</taxon>
    </lineage>
</organism>
<evidence type="ECO:0000259" key="2">
    <source>
        <dbReference type="Pfam" id="PF07698"/>
    </source>
</evidence>
<gene>
    <name evidence="3" type="ORF">Q2T42_31000</name>
</gene>
<feature type="transmembrane region" description="Helical" evidence="1">
    <location>
        <begin position="84"/>
        <end position="105"/>
    </location>
</feature>
<dbReference type="EMBL" id="CP130144">
    <property type="protein sequence ID" value="WNZ46217.1"/>
    <property type="molecule type" value="Genomic_DNA"/>
</dbReference>
<name>A0AA96WVE2_LEPBY</name>
<evidence type="ECO:0000256" key="1">
    <source>
        <dbReference type="SAM" id="Phobius"/>
    </source>
</evidence>
<reference evidence="3" key="2">
    <citation type="submission" date="2023-07" db="EMBL/GenBank/DDBJ databases">
        <authorList>
            <person name="Bai X.-H."/>
            <person name="Wang H.-H."/>
            <person name="Wang J."/>
            <person name="Ma M.-Y."/>
            <person name="Hu H.-H."/>
            <person name="Song Z.-L."/>
            <person name="Ma H.-G."/>
            <person name="Fan Y."/>
            <person name="Du C.-Y."/>
            <person name="Xu J.-C."/>
        </authorList>
    </citation>
    <scope>NUCLEOTIDE SEQUENCE</scope>
    <source>
        <strain evidence="3">CZ1</strain>
    </source>
</reference>
<dbReference type="InterPro" id="IPR052722">
    <property type="entry name" value="PgpH_phosphodiesterase"/>
</dbReference>
<keyword evidence="1" id="KW-1133">Transmembrane helix</keyword>
<dbReference type="AlphaFoldDB" id="A0AA96WVE2"/>
<feature type="domain" description="Metal-dependent phosphohydrolase 7TM intracellular" evidence="2">
    <location>
        <begin position="5"/>
        <end position="113"/>
    </location>
</feature>
<sequence>MVRFLAVTGVGLLTIILPIAMGLTWTQWLPSAIAGLTVALFAARVRSREELAFLGLGVGVTQGLLFLLLGALSGVAWYSLLGGAVLEGLLGLGWSIIAIGISPYLEHLFDVVTTLRLVELANPNRALLKRLASETPGTFQHTLFVANLAENRCLETGVQCGISQSGNALS</sequence>
<keyword evidence="1" id="KW-0472">Membrane</keyword>
<accession>A0AA96WVE2</accession>
<dbReference type="Pfam" id="PF07698">
    <property type="entry name" value="7TM-7TMR_HD"/>
    <property type="match status" value="1"/>
</dbReference>
<proteinExistence type="predicted"/>
<feature type="transmembrane region" description="Helical" evidence="1">
    <location>
        <begin position="52"/>
        <end position="78"/>
    </location>
</feature>
<dbReference type="RefSeq" id="WP_316427465.1">
    <property type="nucleotide sequence ID" value="NZ_CP130144.1"/>
</dbReference>
<protein>
    <recommendedName>
        <fullName evidence="2">Metal-dependent phosphohydrolase 7TM intracellular domain-containing protein</fullName>
    </recommendedName>
</protein>
<dbReference type="PANTHER" id="PTHR36442:SF1">
    <property type="entry name" value="CYCLIC-DI-AMP PHOSPHODIESTERASE PGPH"/>
    <property type="match status" value="1"/>
</dbReference>